<keyword evidence="2" id="KW-0472">Membrane</keyword>
<dbReference type="Proteomes" id="UP000298416">
    <property type="component" value="Unassembled WGS sequence"/>
</dbReference>
<evidence type="ECO:0000313" key="4">
    <source>
        <dbReference type="Proteomes" id="UP000298416"/>
    </source>
</evidence>
<accession>A0A8X8ZI95</accession>
<name>A0A8X8ZI95_SALSN</name>
<evidence type="ECO:0000313" key="3">
    <source>
        <dbReference type="EMBL" id="KAG6406082.1"/>
    </source>
</evidence>
<dbReference type="EMBL" id="PNBA02000012">
    <property type="protein sequence ID" value="KAG6406082.1"/>
    <property type="molecule type" value="Genomic_DNA"/>
</dbReference>
<protein>
    <submittedName>
        <fullName evidence="3">Uncharacterized protein</fullName>
    </submittedName>
</protein>
<reference evidence="3" key="2">
    <citation type="submission" date="2020-08" db="EMBL/GenBank/DDBJ databases">
        <title>Plant Genome Project.</title>
        <authorList>
            <person name="Zhang R.-G."/>
        </authorList>
    </citation>
    <scope>NUCLEOTIDE SEQUENCE</scope>
    <source>
        <strain evidence="3">Huo1</strain>
        <tissue evidence="3">Leaf</tissue>
    </source>
</reference>
<organism evidence="3">
    <name type="scientific">Salvia splendens</name>
    <name type="common">Scarlet sage</name>
    <dbReference type="NCBI Taxonomy" id="180675"/>
    <lineage>
        <taxon>Eukaryota</taxon>
        <taxon>Viridiplantae</taxon>
        <taxon>Streptophyta</taxon>
        <taxon>Embryophyta</taxon>
        <taxon>Tracheophyta</taxon>
        <taxon>Spermatophyta</taxon>
        <taxon>Magnoliopsida</taxon>
        <taxon>eudicotyledons</taxon>
        <taxon>Gunneridae</taxon>
        <taxon>Pentapetalae</taxon>
        <taxon>asterids</taxon>
        <taxon>lamiids</taxon>
        <taxon>Lamiales</taxon>
        <taxon>Lamiaceae</taxon>
        <taxon>Nepetoideae</taxon>
        <taxon>Mentheae</taxon>
        <taxon>Salviinae</taxon>
        <taxon>Salvia</taxon>
        <taxon>Salvia subgen. Calosphace</taxon>
        <taxon>core Calosphace</taxon>
    </lineage>
</organism>
<feature type="region of interest" description="Disordered" evidence="1">
    <location>
        <begin position="67"/>
        <end position="94"/>
    </location>
</feature>
<reference evidence="3" key="1">
    <citation type="submission" date="2018-01" db="EMBL/GenBank/DDBJ databases">
        <authorList>
            <person name="Mao J.F."/>
        </authorList>
    </citation>
    <scope>NUCLEOTIDE SEQUENCE</scope>
    <source>
        <strain evidence="3">Huo1</strain>
        <tissue evidence="3">Leaf</tissue>
    </source>
</reference>
<gene>
    <name evidence="3" type="ORF">SASPL_133679</name>
</gene>
<feature type="transmembrane region" description="Helical" evidence="2">
    <location>
        <begin position="6"/>
        <end position="22"/>
    </location>
</feature>
<keyword evidence="4" id="KW-1185">Reference proteome</keyword>
<keyword evidence="2" id="KW-1133">Transmembrane helix</keyword>
<comment type="caution">
    <text evidence="3">The sequence shown here is derived from an EMBL/GenBank/DDBJ whole genome shotgun (WGS) entry which is preliminary data.</text>
</comment>
<evidence type="ECO:0000256" key="2">
    <source>
        <dbReference type="SAM" id="Phobius"/>
    </source>
</evidence>
<dbReference type="AlphaFoldDB" id="A0A8X8ZI95"/>
<proteinExistence type="predicted"/>
<sequence length="148" mass="17534">MCLQFVAMQLASFWLGSSMNTNRIKRAIYRAKERKCLRSFRKCFVVWLTIIFVSFVGLGSRENQEEKFGEQSSSQSCYLNRPQSRQPEAGKIKEVDLQHQPRPYGYKAVKFASEKRKKNECPMSRWLKPFFALRSWLFRKAEKGHKLR</sequence>
<evidence type="ECO:0000256" key="1">
    <source>
        <dbReference type="SAM" id="MobiDB-lite"/>
    </source>
</evidence>
<feature type="compositionally biased region" description="Polar residues" evidence="1">
    <location>
        <begin position="70"/>
        <end position="86"/>
    </location>
</feature>
<feature type="transmembrane region" description="Helical" evidence="2">
    <location>
        <begin position="43"/>
        <end position="60"/>
    </location>
</feature>
<keyword evidence="2" id="KW-0812">Transmembrane</keyword>